<keyword evidence="6" id="KW-0539">Nucleus</keyword>
<accession>A0AAV4VHN9</accession>
<dbReference type="GO" id="GO:0005634">
    <property type="term" value="C:nucleus"/>
    <property type="evidence" value="ECO:0007669"/>
    <property type="project" value="UniProtKB-SubCell"/>
</dbReference>
<dbReference type="Proteomes" id="UP001054945">
    <property type="component" value="Unassembled WGS sequence"/>
</dbReference>
<evidence type="ECO:0000256" key="3">
    <source>
        <dbReference type="ARBA" id="ARBA00023125"/>
    </source>
</evidence>
<dbReference type="SUPFAM" id="SSF47413">
    <property type="entry name" value="lambda repressor-like DNA-binding domains"/>
    <property type="match status" value="1"/>
</dbReference>
<comment type="caution">
    <text evidence="8">The sequence shown here is derived from an EMBL/GenBank/DDBJ whole genome shotgun (WGS) entry which is preliminary data.</text>
</comment>
<evidence type="ECO:0000313" key="9">
    <source>
        <dbReference type="Proteomes" id="UP001054945"/>
    </source>
</evidence>
<keyword evidence="5" id="KW-0804">Transcription</keyword>
<keyword evidence="4" id="KW-0371">Homeobox</keyword>
<feature type="domain" description="CUT" evidence="7">
    <location>
        <begin position="69"/>
        <end position="113"/>
    </location>
</feature>
<proteinExistence type="predicted"/>
<reference evidence="8 9" key="1">
    <citation type="submission" date="2021-06" db="EMBL/GenBank/DDBJ databases">
        <title>Caerostris extrusa draft genome.</title>
        <authorList>
            <person name="Kono N."/>
            <person name="Arakawa K."/>
        </authorList>
    </citation>
    <scope>NUCLEOTIDE SEQUENCE [LARGE SCALE GENOMIC DNA]</scope>
</reference>
<gene>
    <name evidence="8" type="ORF">CEXT_547201</name>
</gene>
<evidence type="ECO:0000256" key="4">
    <source>
        <dbReference type="ARBA" id="ARBA00023155"/>
    </source>
</evidence>
<dbReference type="InterPro" id="IPR010982">
    <property type="entry name" value="Lambda_DNA-bd_dom_sf"/>
</dbReference>
<dbReference type="AlphaFoldDB" id="A0AAV4VHN9"/>
<keyword evidence="9" id="KW-1185">Reference proteome</keyword>
<sequence>MKGKLEVFCAILEEVHNVTFDVKPDKSKGQDSSFFVVIVVVTEVGCDNNNTTISTTTSQGNLQECLRHNIDKYANETLNTLNIARCVRELLSVHNIGQRLFAKFVLSCLRHSQ</sequence>
<evidence type="ECO:0000256" key="6">
    <source>
        <dbReference type="ARBA" id="ARBA00023242"/>
    </source>
</evidence>
<dbReference type="InterPro" id="IPR003350">
    <property type="entry name" value="CUT_dom"/>
</dbReference>
<evidence type="ECO:0000256" key="5">
    <source>
        <dbReference type="ARBA" id="ARBA00023163"/>
    </source>
</evidence>
<evidence type="ECO:0000256" key="1">
    <source>
        <dbReference type="ARBA" id="ARBA00004123"/>
    </source>
</evidence>
<dbReference type="Gene3D" id="1.10.260.40">
    <property type="entry name" value="lambda repressor-like DNA-binding domains"/>
    <property type="match status" value="1"/>
</dbReference>
<organism evidence="8 9">
    <name type="scientific">Caerostris extrusa</name>
    <name type="common">Bark spider</name>
    <name type="synonym">Caerostris bankana</name>
    <dbReference type="NCBI Taxonomy" id="172846"/>
    <lineage>
        <taxon>Eukaryota</taxon>
        <taxon>Metazoa</taxon>
        <taxon>Ecdysozoa</taxon>
        <taxon>Arthropoda</taxon>
        <taxon>Chelicerata</taxon>
        <taxon>Arachnida</taxon>
        <taxon>Araneae</taxon>
        <taxon>Araneomorphae</taxon>
        <taxon>Entelegynae</taxon>
        <taxon>Araneoidea</taxon>
        <taxon>Araneidae</taxon>
        <taxon>Caerostris</taxon>
    </lineage>
</organism>
<comment type="subcellular location">
    <subcellularLocation>
        <location evidence="1">Nucleus</location>
    </subcellularLocation>
</comment>
<name>A0AAV4VHN9_CAEEX</name>
<dbReference type="EMBL" id="BPLR01014563">
    <property type="protein sequence ID" value="GIY69656.1"/>
    <property type="molecule type" value="Genomic_DNA"/>
</dbReference>
<dbReference type="GO" id="GO:0003677">
    <property type="term" value="F:DNA binding"/>
    <property type="evidence" value="ECO:0007669"/>
    <property type="project" value="UniProtKB-KW"/>
</dbReference>
<keyword evidence="2" id="KW-0805">Transcription regulation</keyword>
<keyword evidence="3" id="KW-0238">DNA-binding</keyword>
<evidence type="ECO:0000313" key="8">
    <source>
        <dbReference type="EMBL" id="GIY69656.1"/>
    </source>
</evidence>
<evidence type="ECO:0000256" key="2">
    <source>
        <dbReference type="ARBA" id="ARBA00023015"/>
    </source>
</evidence>
<protein>
    <recommendedName>
        <fullName evidence="7">CUT domain-containing protein</fullName>
    </recommendedName>
</protein>
<evidence type="ECO:0000259" key="7">
    <source>
        <dbReference type="PROSITE" id="PS51042"/>
    </source>
</evidence>
<dbReference type="PROSITE" id="PS51042">
    <property type="entry name" value="CUT"/>
    <property type="match status" value="1"/>
</dbReference>